<name>A0A085VZD7_9BACT</name>
<dbReference type="Proteomes" id="UP000028725">
    <property type="component" value="Unassembled WGS sequence"/>
</dbReference>
<protein>
    <submittedName>
        <fullName evidence="5">Metallophosphoesterase</fullName>
    </submittedName>
</protein>
<evidence type="ECO:0000256" key="2">
    <source>
        <dbReference type="ARBA" id="ARBA00022801"/>
    </source>
</evidence>
<evidence type="ECO:0000313" key="6">
    <source>
        <dbReference type="Proteomes" id="UP000028725"/>
    </source>
</evidence>
<keyword evidence="6" id="KW-1185">Reference proteome</keyword>
<accession>A0A085VZD7</accession>
<proteinExistence type="predicted"/>
<comment type="caution">
    <text evidence="5">The sequence shown here is derived from an EMBL/GenBank/DDBJ whole genome shotgun (WGS) entry which is preliminary data.</text>
</comment>
<dbReference type="GO" id="GO:0008758">
    <property type="term" value="F:UDP-2,3-diacylglucosamine hydrolase activity"/>
    <property type="evidence" value="ECO:0007669"/>
    <property type="project" value="TreeGrafter"/>
</dbReference>
<dbReference type="GO" id="GO:0016020">
    <property type="term" value="C:membrane"/>
    <property type="evidence" value="ECO:0007669"/>
    <property type="project" value="GOC"/>
</dbReference>
<dbReference type="SUPFAM" id="SSF56300">
    <property type="entry name" value="Metallo-dependent phosphatases"/>
    <property type="match status" value="1"/>
</dbReference>
<reference evidence="5 6" key="1">
    <citation type="submission" date="2014-04" db="EMBL/GenBank/DDBJ databases">
        <title>Genome assembly of Hyalangium minutum DSM 14724.</title>
        <authorList>
            <person name="Sharma G."/>
            <person name="Subramanian S."/>
        </authorList>
    </citation>
    <scope>NUCLEOTIDE SEQUENCE [LARGE SCALE GENOMIC DNA]</scope>
    <source>
        <strain evidence="5 6">DSM 14724</strain>
    </source>
</reference>
<evidence type="ECO:0000256" key="1">
    <source>
        <dbReference type="ARBA" id="ARBA00022723"/>
    </source>
</evidence>
<sequence>MSRRTPIRSRFQLLAALLVTVVQLPVVLVLSWLTHTPVPGVFALLVSSPYLRQLQSPWHSTPPALSTYLALGWWSACLVFDLLMLPAWLAVRAGAPTGLAWGLAGAIAIAMGVDAVLGRPRLRKRVVRVPGLPPELEGYRIGQISDVHCGPNVPEERVASWVARLNALNLDLVTVTGDLITHGSSHVEAVARALGGLRAKDGAFACMGNHDYFTDGEHIVRSLEHEGLTVLRNRGVVVKRGAGRLYVAGVDDTWTSRDDVERALAGRPEGVPTVLLAHDPDLFPQAQARGVELTLSGHTHGGQLGVPGVRRLSLARLITRWTAGLYRQGRSWLYVNRGVGTTGPPVRLGAPPELAVITLRAA</sequence>
<dbReference type="AlphaFoldDB" id="A0A085VZD7"/>
<feature type="transmembrane region" description="Helical" evidence="3">
    <location>
        <begin position="98"/>
        <end position="118"/>
    </location>
</feature>
<dbReference type="PANTHER" id="PTHR31302:SF31">
    <property type="entry name" value="PHOSPHODIESTERASE YAEI"/>
    <property type="match status" value="1"/>
</dbReference>
<dbReference type="InterPro" id="IPR029052">
    <property type="entry name" value="Metallo-depent_PP-like"/>
</dbReference>
<feature type="domain" description="Calcineurin-like phosphoesterase" evidence="4">
    <location>
        <begin position="140"/>
        <end position="301"/>
    </location>
</feature>
<dbReference type="GO" id="GO:0046872">
    <property type="term" value="F:metal ion binding"/>
    <property type="evidence" value="ECO:0007669"/>
    <property type="project" value="UniProtKB-KW"/>
</dbReference>
<dbReference type="PANTHER" id="PTHR31302">
    <property type="entry name" value="TRANSMEMBRANE PROTEIN WITH METALLOPHOSPHOESTERASE DOMAIN-RELATED"/>
    <property type="match status" value="1"/>
</dbReference>
<dbReference type="Gene3D" id="3.60.21.10">
    <property type="match status" value="1"/>
</dbReference>
<dbReference type="RefSeq" id="WP_052420659.1">
    <property type="nucleotide sequence ID" value="NZ_JMCB01000028.1"/>
</dbReference>
<dbReference type="OrthoDB" id="9780884at2"/>
<dbReference type="GO" id="GO:0009245">
    <property type="term" value="P:lipid A biosynthetic process"/>
    <property type="evidence" value="ECO:0007669"/>
    <property type="project" value="TreeGrafter"/>
</dbReference>
<dbReference type="Pfam" id="PF00149">
    <property type="entry name" value="Metallophos"/>
    <property type="match status" value="1"/>
</dbReference>
<gene>
    <name evidence="5" type="ORF">DB31_4713</name>
</gene>
<keyword evidence="3" id="KW-0472">Membrane</keyword>
<dbReference type="EMBL" id="JMCB01000028">
    <property type="protein sequence ID" value="KFE60800.1"/>
    <property type="molecule type" value="Genomic_DNA"/>
</dbReference>
<keyword evidence="3" id="KW-1133">Transmembrane helix</keyword>
<evidence type="ECO:0000259" key="4">
    <source>
        <dbReference type="Pfam" id="PF00149"/>
    </source>
</evidence>
<evidence type="ECO:0000256" key="3">
    <source>
        <dbReference type="SAM" id="Phobius"/>
    </source>
</evidence>
<feature type="transmembrane region" description="Helical" evidence="3">
    <location>
        <begin position="67"/>
        <end position="91"/>
    </location>
</feature>
<keyword evidence="1" id="KW-0479">Metal-binding</keyword>
<dbReference type="CDD" id="cd07385">
    <property type="entry name" value="MPP_YkuE_C"/>
    <property type="match status" value="1"/>
</dbReference>
<evidence type="ECO:0000313" key="5">
    <source>
        <dbReference type="EMBL" id="KFE60800.1"/>
    </source>
</evidence>
<keyword evidence="2" id="KW-0378">Hydrolase</keyword>
<organism evidence="5 6">
    <name type="scientific">Hyalangium minutum</name>
    <dbReference type="NCBI Taxonomy" id="394096"/>
    <lineage>
        <taxon>Bacteria</taxon>
        <taxon>Pseudomonadati</taxon>
        <taxon>Myxococcota</taxon>
        <taxon>Myxococcia</taxon>
        <taxon>Myxococcales</taxon>
        <taxon>Cystobacterineae</taxon>
        <taxon>Archangiaceae</taxon>
        <taxon>Hyalangium</taxon>
    </lineage>
</organism>
<keyword evidence="3" id="KW-0812">Transmembrane</keyword>
<dbReference type="InterPro" id="IPR051158">
    <property type="entry name" value="Metallophosphoesterase_sf"/>
</dbReference>
<dbReference type="InterPro" id="IPR004843">
    <property type="entry name" value="Calcineurin-like_PHP"/>
</dbReference>